<evidence type="ECO:0000313" key="5">
    <source>
        <dbReference type="WBParaSite" id="ASIM_0002146801-mRNA-1"/>
    </source>
</evidence>
<evidence type="ECO:0000256" key="1">
    <source>
        <dbReference type="ARBA" id="ARBA00007447"/>
    </source>
</evidence>
<name>A0A0M3KKD8_ANISI</name>
<dbReference type="InterPro" id="IPR033121">
    <property type="entry name" value="PEPTIDASE_A1"/>
</dbReference>
<dbReference type="GO" id="GO:0005764">
    <property type="term" value="C:lysosome"/>
    <property type="evidence" value="ECO:0007669"/>
    <property type="project" value="TreeGrafter"/>
</dbReference>
<proteinExistence type="inferred from homology"/>
<evidence type="ECO:0000259" key="2">
    <source>
        <dbReference type="Pfam" id="PF00026"/>
    </source>
</evidence>
<dbReference type="SUPFAM" id="SSF50630">
    <property type="entry name" value="Acid proteases"/>
    <property type="match status" value="1"/>
</dbReference>
<accession>A0A0M3KKD8</accession>
<sequence>VGAKGSHQLVVPNTVFGQALALSSAFKGKELDGIFGLTFMSTGVGNVVPPLHNAWNQGLLDQPVFTVWLDRTVRATYLVINSVNASMHR</sequence>
<dbReference type="InterPro" id="IPR001461">
    <property type="entry name" value="Aspartic_peptidase_A1"/>
</dbReference>
<feature type="domain" description="Peptidase A1" evidence="2">
    <location>
        <begin position="8"/>
        <end position="74"/>
    </location>
</feature>
<evidence type="ECO:0000313" key="4">
    <source>
        <dbReference type="Proteomes" id="UP000267096"/>
    </source>
</evidence>
<dbReference type="EMBL" id="UYRR01040903">
    <property type="protein sequence ID" value="VDK80086.1"/>
    <property type="molecule type" value="Genomic_DNA"/>
</dbReference>
<dbReference type="InterPro" id="IPR021109">
    <property type="entry name" value="Peptidase_aspartic_dom_sf"/>
</dbReference>
<dbReference type="OrthoDB" id="5842480at2759"/>
<dbReference type="AlphaFoldDB" id="A0A0M3KKD8"/>
<dbReference type="Pfam" id="PF00026">
    <property type="entry name" value="Asp"/>
    <property type="match status" value="1"/>
</dbReference>
<dbReference type="PANTHER" id="PTHR47966">
    <property type="entry name" value="BETA-SITE APP-CLEAVING ENZYME, ISOFORM A-RELATED"/>
    <property type="match status" value="1"/>
</dbReference>
<reference evidence="3 4" key="2">
    <citation type="submission" date="2018-11" db="EMBL/GenBank/DDBJ databases">
        <authorList>
            <consortium name="Pathogen Informatics"/>
        </authorList>
    </citation>
    <scope>NUCLEOTIDE SEQUENCE [LARGE SCALE GENOMIC DNA]</scope>
</reference>
<keyword evidence="4" id="KW-1185">Reference proteome</keyword>
<dbReference type="Proteomes" id="UP000267096">
    <property type="component" value="Unassembled WGS sequence"/>
</dbReference>
<gene>
    <name evidence="3" type="ORF">ASIM_LOCUS20837</name>
</gene>
<protein>
    <submittedName>
        <fullName evidence="5">Peptidase A1 domain-containing protein</fullName>
    </submittedName>
</protein>
<dbReference type="GO" id="GO:0004190">
    <property type="term" value="F:aspartic-type endopeptidase activity"/>
    <property type="evidence" value="ECO:0007669"/>
    <property type="project" value="InterPro"/>
</dbReference>
<dbReference type="PANTHER" id="PTHR47966:SF45">
    <property type="entry name" value="PEPTIDASE A1 DOMAIN-CONTAINING PROTEIN"/>
    <property type="match status" value="1"/>
</dbReference>
<comment type="similarity">
    <text evidence="1">Belongs to the peptidase A1 family.</text>
</comment>
<dbReference type="WBParaSite" id="ASIM_0002146801-mRNA-1">
    <property type="protein sequence ID" value="ASIM_0002146801-mRNA-1"/>
    <property type="gene ID" value="ASIM_0002146801"/>
</dbReference>
<organism evidence="5">
    <name type="scientific">Anisakis simplex</name>
    <name type="common">Herring worm</name>
    <dbReference type="NCBI Taxonomy" id="6269"/>
    <lineage>
        <taxon>Eukaryota</taxon>
        <taxon>Metazoa</taxon>
        <taxon>Ecdysozoa</taxon>
        <taxon>Nematoda</taxon>
        <taxon>Chromadorea</taxon>
        <taxon>Rhabditida</taxon>
        <taxon>Spirurina</taxon>
        <taxon>Ascaridomorpha</taxon>
        <taxon>Ascaridoidea</taxon>
        <taxon>Anisakidae</taxon>
        <taxon>Anisakis</taxon>
        <taxon>Anisakis simplex complex</taxon>
    </lineage>
</organism>
<evidence type="ECO:0000313" key="3">
    <source>
        <dbReference type="EMBL" id="VDK80086.1"/>
    </source>
</evidence>
<dbReference type="Gene3D" id="2.40.70.10">
    <property type="entry name" value="Acid Proteases"/>
    <property type="match status" value="1"/>
</dbReference>
<reference evidence="5" key="1">
    <citation type="submission" date="2017-02" db="UniProtKB">
        <authorList>
            <consortium name="WormBaseParasite"/>
        </authorList>
    </citation>
    <scope>IDENTIFICATION</scope>
</reference>
<dbReference type="GO" id="GO:0006508">
    <property type="term" value="P:proteolysis"/>
    <property type="evidence" value="ECO:0007669"/>
    <property type="project" value="InterPro"/>
</dbReference>